<keyword evidence="2" id="KW-0342">GTP-binding</keyword>
<reference evidence="4" key="1">
    <citation type="submission" date="2017-02" db="UniProtKB">
        <authorList>
            <consortium name="WormBaseParasite"/>
        </authorList>
    </citation>
    <scope>IDENTIFICATION</scope>
</reference>
<organism evidence="3 4">
    <name type="scientific">Syphacia muris</name>
    <dbReference type="NCBI Taxonomy" id="451379"/>
    <lineage>
        <taxon>Eukaryota</taxon>
        <taxon>Metazoa</taxon>
        <taxon>Ecdysozoa</taxon>
        <taxon>Nematoda</taxon>
        <taxon>Chromadorea</taxon>
        <taxon>Rhabditida</taxon>
        <taxon>Spirurina</taxon>
        <taxon>Oxyuridomorpha</taxon>
        <taxon>Oxyuroidea</taxon>
        <taxon>Oxyuridae</taxon>
        <taxon>Syphacia</taxon>
    </lineage>
</organism>
<dbReference type="GO" id="GO:0016020">
    <property type="term" value="C:membrane"/>
    <property type="evidence" value="ECO:0007669"/>
    <property type="project" value="InterPro"/>
</dbReference>
<dbReference type="InterPro" id="IPR001806">
    <property type="entry name" value="Small_GTPase"/>
</dbReference>
<dbReference type="SMART" id="SM00173">
    <property type="entry name" value="RAS"/>
    <property type="match status" value="1"/>
</dbReference>
<dbReference type="GO" id="GO:0003924">
    <property type="term" value="F:GTPase activity"/>
    <property type="evidence" value="ECO:0007669"/>
    <property type="project" value="InterPro"/>
</dbReference>
<dbReference type="Proteomes" id="UP000046393">
    <property type="component" value="Unplaced"/>
</dbReference>
<accession>A0A0N5AS84</accession>
<dbReference type="PANTHER" id="PTHR24070">
    <property type="entry name" value="RAS, DI-RAS, AND RHEB FAMILY MEMBERS OF SMALL GTPASE SUPERFAMILY"/>
    <property type="match status" value="1"/>
</dbReference>
<name>A0A0N5AS84_9BILA</name>
<dbReference type="WBParaSite" id="SMUV_0000764201-mRNA-1">
    <property type="protein sequence ID" value="SMUV_0000764201-mRNA-1"/>
    <property type="gene ID" value="SMUV_0000764201"/>
</dbReference>
<sequence>MRDLYIKNGQGFVLKAKIVHFKVPIVIVGNKCDLTSERVVSREDGFNMAKQYDCSFVESSAKANYNVNEVRNIKYLPHTLILQYLSFISEEQKQIKIDNKYR</sequence>
<evidence type="ECO:0000313" key="4">
    <source>
        <dbReference type="WBParaSite" id="SMUV_0000764201-mRNA-1"/>
    </source>
</evidence>
<protein>
    <submittedName>
        <fullName evidence="4">GTP-binding nuclear protein</fullName>
    </submittedName>
</protein>
<evidence type="ECO:0000313" key="3">
    <source>
        <dbReference type="Proteomes" id="UP000046393"/>
    </source>
</evidence>
<dbReference type="GO" id="GO:0005525">
    <property type="term" value="F:GTP binding"/>
    <property type="evidence" value="ECO:0007669"/>
    <property type="project" value="UniProtKB-KW"/>
</dbReference>
<dbReference type="STRING" id="451379.A0A0N5AS84"/>
<dbReference type="SUPFAM" id="SSF52540">
    <property type="entry name" value="P-loop containing nucleoside triphosphate hydrolases"/>
    <property type="match status" value="1"/>
</dbReference>
<dbReference type="Gene3D" id="3.40.50.300">
    <property type="entry name" value="P-loop containing nucleotide triphosphate hydrolases"/>
    <property type="match status" value="1"/>
</dbReference>
<dbReference type="InterPro" id="IPR027417">
    <property type="entry name" value="P-loop_NTPase"/>
</dbReference>
<dbReference type="SMART" id="SM00175">
    <property type="entry name" value="RAB"/>
    <property type="match status" value="1"/>
</dbReference>
<dbReference type="PROSITE" id="PS51419">
    <property type="entry name" value="RAB"/>
    <property type="match status" value="1"/>
</dbReference>
<dbReference type="GO" id="GO:0007165">
    <property type="term" value="P:signal transduction"/>
    <property type="evidence" value="ECO:0007669"/>
    <property type="project" value="InterPro"/>
</dbReference>
<keyword evidence="1" id="KW-0547">Nucleotide-binding</keyword>
<proteinExistence type="predicted"/>
<dbReference type="PROSITE" id="PS51421">
    <property type="entry name" value="RAS"/>
    <property type="match status" value="1"/>
</dbReference>
<keyword evidence="3" id="KW-1185">Reference proteome</keyword>
<evidence type="ECO:0000256" key="2">
    <source>
        <dbReference type="ARBA" id="ARBA00023134"/>
    </source>
</evidence>
<dbReference type="InterPro" id="IPR020849">
    <property type="entry name" value="Small_GTPase_Ras-type"/>
</dbReference>
<dbReference type="PRINTS" id="PR00449">
    <property type="entry name" value="RASTRNSFRMNG"/>
</dbReference>
<dbReference type="AlphaFoldDB" id="A0A0N5AS84"/>
<dbReference type="Pfam" id="PF00071">
    <property type="entry name" value="Ras"/>
    <property type="match status" value="1"/>
</dbReference>
<evidence type="ECO:0000256" key="1">
    <source>
        <dbReference type="ARBA" id="ARBA00022741"/>
    </source>
</evidence>